<feature type="transmembrane region" description="Helical" evidence="12">
    <location>
        <begin position="20"/>
        <end position="40"/>
    </location>
</feature>
<evidence type="ECO:0000256" key="4">
    <source>
        <dbReference type="ARBA" id="ARBA00022989"/>
    </source>
</evidence>
<evidence type="ECO:0000256" key="8">
    <source>
        <dbReference type="ARBA" id="ARBA00023170"/>
    </source>
</evidence>
<organism evidence="14 15">
    <name type="scientific">Conger conger</name>
    <name type="common">Conger eel</name>
    <name type="synonym">Muraena conger</name>
    <dbReference type="NCBI Taxonomy" id="82655"/>
    <lineage>
        <taxon>Eukaryota</taxon>
        <taxon>Metazoa</taxon>
        <taxon>Chordata</taxon>
        <taxon>Craniata</taxon>
        <taxon>Vertebrata</taxon>
        <taxon>Euteleostomi</taxon>
        <taxon>Actinopterygii</taxon>
        <taxon>Neopterygii</taxon>
        <taxon>Teleostei</taxon>
        <taxon>Anguilliformes</taxon>
        <taxon>Congridae</taxon>
        <taxon>Conger</taxon>
    </lineage>
</organism>
<keyword evidence="7" id="KW-1015">Disulfide bond</keyword>
<dbReference type="InterPro" id="IPR017452">
    <property type="entry name" value="GPCR_Rhodpsn_7TM"/>
</dbReference>
<proteinExistence type="inferred from homology"/>
<dbReference type="PROSITE" id="PS00237">
    <property type="entry name" value="G_PROTEIN_RECEP_F1_1"/>
    <property type="match status" value="1"/>
</dbReference>
<dbReference type="SUPFAM" id="SSF81321">
    <property type="entry name" value="Family A G protein-coupled receptor-like"/>
    <property type="match status" value="1"/>
</dbReference>
<keyword evidence="3 11" id="KW-0812">Transmembrane</keyword>
<evidence type="ECO:0000256" key="3">
    <source>
        <dbReference type="ARBA" id="ARBA00022692"/>
    </source>
</evidence>
<dbReference type="EMBL" id="JAFJMO010000003">
    <property type="protein sequence ID" value="KAJ8282891.1"/>
    <property type="molecule type" value="Genomic_DNA"/>
</dbReference>
<evidence type="ECO:0000256" key="6">
    <source>
        <dbReference type="ARBA" id="ARBA00023136"/>
    </source>
</evidence>
<dbReference type="PRINTS" id="PR01157">
    <property type="entry name" value="P2YPURNOCPTR"/>
</dbReference>
<dbReference type="Pfam" id="PF00001">
    <property type="entry name" value="7tm_1"/>
    <property type="match status" value="1"/>
</dbReference>
<sequence>MAKESCNMTVDADIQGLTCVYSLSFSLGLPANLLSLWGLYQLGFSGGGVQLVYLLNLLLSDLLQLLTLPVWIMYLQGHHRWSYTSAACNVVGYLFYVNLYASVAFLCLIAIDRYLAIVRPLGSRQVRTLRVAFFTSLAVWTVAILFCLSGLYPSVFQTDTRHCLEKYPVSARYASFKIATIIVGFLLPCAILWYTSACIFAALKNSPSTSDHERRKIKGTLIIITIIFIIVFGPYHLVGAYKFVAFFQTKDRCSLEQSLFLTYRLCYGLTSLNNLLDPFFYIFLSNNIRKELKSLWCLRKGSSQSNSGRDLCLELNDCH</sequence>
<dbReference type="GO" id="GO:0005886">
    <property type="term" value="C:plasma membrane"/>
    <property type="evidence" value="ECO:0007669"/>
    <property type="project" value="UniProtKB-SubCell"/>
</dbReference>
<feature type="transmembrane region" description="Helical" evidence="12">
    <location>
        <begin position="178"/>
        <end position="200"/>
    </location>
</feature>
<dbReference type="PANTHER" id="PTHR24234:SF9">
    <property type="entry name" value="G-PROTEIN COUPLED RECEPTOR 132-RELATED"/>
    <property type="match status" value="1"/>
</dbReference>
<feature type="transmembrane region" description="Helical" evidence="12">
    <location>
        <begin position="93"/>
        <end position="111"/>
    </location>
</feature>
<evidence type="ECO:0000256" key="1">
    <source>
        <dbReference type="ARBA" id="ARBA00004651"/>
    </source>
</evidence>
<name>A0A9Q1DW40_CONCO</name>
<dbReference type="GO" id="GO:0004930">
    <property type="term" value="F:G protein-coupled receptor activity"/>
    <property type="evidence" value="ECO:0007669"/>
    <property type="project" value="UniProtKB-KW"/>
</dbReference>
<keyword evidence="10 11" id="KW-0807">Transducer</keyword>
<dbReference type="PRINTS" id="PR00237">
    <property type="entry name" value="GPCRRHODOPSN"/>
</dbReference>
<keyword evidence="5 11" id="KW-0297">G-protein coupled receptor</keyword>
<reference evidence="14" key="1">
    <citation type="journal article" date="2023" name="Science">
        <title>Genome structures resolve the early diversification of teleost fishes.</title>
        <authorList>
            <person name="Parey E."/>
            <person name="Louis A."/>
            <person name="Montfort J."/>
            <person name="Bouchez O."/>
            <person name="Roques C."/>
            <person name="Iampietro C."/>
            <person name="Lluch J."/>
            <person name="Castinel A."/>
            <person name="Donnadieu C."/>
            <person name="Desvignes T."/>
            <person name="Floi Bucao C."/>
            <person name="Jouanno E."/>
            <person name="Wen M."/>
            <person name="Mejri S."/>
            <person name="Dirks R."/>
            <person name="Jansen H."/>
            <person name="Henkel C."/>
            <person name="Chen W.J."/>
            <person name="Zahm M."/>
            <person name="Cabau C."/>
            <person name="Klopp C."/>
            <person name="Thompson A.W."/>
            <person name="Robinson-Rechavi M."/>
            <person name="Braasch I."/>
            <person name="Lecointre G."/>
            <person name="Bobe J."/>
            <person name="Postlethwait J.H."/>
            <person name="Berthelot C."/>
            <person name="Roest Crollius H."/>
            <person name="Guiguen Y."/>
        </authorList>
    </citation>
    <scope>NUCLEOTIDE SEQUENCE</scope>
    <source>
        <strain evidence="14">Concon-B</strain>
    </source>
</reference>
<evidence type="ECO:0000256" key="12">
    <source>
        <dbReference type="SAM" id="Phobius"/>
    </source>
</evidence>
<keyword evidence="6 12" id="KW-0472">Membrane</keyword>
<evidence type="ECO:0000256" key="2">
    <source>
        <dbReference type="ARBA" id="ARBA00022475"/>
    </source>
</evidence>
<evidence type="ECO:0000256" key="7">
    <source>
        <dbReference type="ARBA" id="ARBA00023157"/>
    </source>
</evidence>
<feature type="transmembrane region" description="Helical" evidence="12">
    <location>
        <begin position="221"/>
        <end position="241"/>
    </location>
</feature>
<evidence type="ECO:0000256" key="11">
    <source>
        <dbReference type="RuleBase" id="RU000688"/>
    </source>
</evidence>
<keyword evidence="4 12" id="KW-1133">Transmembrane helix</keyword>
<gene>
    <name evidence="14" type="ORF">COCON_G00054100</name>
</gene>
<evidence type="ECO:0000313" key="14">
    <source>
        <dbReference type="EMBL" id="KAJ8282891.1"/>
    </source>
</evidence>
<comment type="similarity">
    <text evidence="11">Belongs to the G-protein coupled receptor 1 family.</text>
</comment>
<protein>
    <recommendedName>
        <fullName evidence="13">G-protein coupled receptors family 1 profile domain-containing protein</fullName>
    </recommendedName>
</protein>
<comment type="caution">
    <text evidence="14">The sequence shown here is derived from an EMBL/GenBank/DDBJ whole genome shotgun (WGS) entry which is preliminary data.</text>
</comment>
<dbReference type="OrthoDB" id="9946711at2759"/>
<keyword evidence="2" id="KW-1003">Cell membrane</keyword>
<evidence type="ECO:0000256" key="9">
    <source>
        <dbReference type="ARBA" id="ARBA00023180"/>
    </source>
</evidence>
<evidence type="ECO:0000313" key="15">
    <source>
        <dbReference type="Proteomes" id="UP001152803"/>
    </source>
</evidence>
<dbReference type="AlphaFoldDB" id="A0A9Q1DW40"/>
<keyword evidence="9" id="KW-0325">Glycoprotein</keyword>
<evidence type="ECO:0000256" key="5">
    <source>
        <dbReference type="ARBA" id="ARBA00023040"/>
    </source>
</evidence>
<feature type="transmembrane region" description="Helical" evidence="12">
    <location>
        <begin position="52"/>
        <end position="73"/>
    </location>
</feature>
<feature type="transmembrane region" description="Helical" evidence="12">
    <location>
        <begin position="131"/>
        <end position="152"/>
    </location>
</feature>
<evidence type="ECO:0000259" key="13">
    <source>
        <dbReference type="PROSITE" id="PS50262"/>
    </source>
</evidence>
<feature type="domain" description="G-protein coupled receptors family 1 profile" evidence="13">
    <location>
        <begin position="31"/>
        <end position="281"/>
    </location>
</feature>
<keyword evidence="8 11" id="KW-0675">Receptor</keyword>
<dbReference type="Gene3D" id="1.20.1070.10">
    <property type="entry name" value="Rhodopsin 7-helix transmembrane proteins"/>
    <property type="match status" value="1"/>
</dbReference>
<comment type="subcellular location">
    <subcellularLocation>
        <location evidence="1">Cell membrane</location>
        <topology evidence="1">Multi-pass membrane protein</topology>
    </subcellularLocation>
</comment>
<dbReference type="PANTHER" id="PTHR24234">
    <property type="entry name" value="LYSOPHOSPHATIDIC ACID RECEPTOR 5/SPHINGOSYLPHOSPHORYLCHOLINE RECEPTOR"/>
    <property type="match status" value="1"/>
</dbReference>
<dbReference type="InterPro" id="IPR000276">
    <property type="entry name" value="GPCR_Rhodpsn"/>
</dbReference>
<dbReference type="Proteomes" id="UP001152803">
    <property type="component" value="Unassembled WGS sequence"/>
</dbReference>
<dbReference type="PROSITE" id="PS50262">
    <property type="entry name" value="G_PROTEIN_RECEP_F1_2"/>
    <property type="match status" value="1"/>
</dbReference>
<evidence type="ECO:0000256" key="10">
    <source>
        <dbReference type="ARBA" id="ARBA00023224"/>
    </source>
</evidence>
<accession>A0A9Q1DW40</accession>
<keyword evidence="15" id="KW-1185">Reference proteome</keyword>